<name>A0A2X3K8X2_ECOLX</name>
<dbReference type="EMBL" id="UARW01000010">
    <property type="protein sequence ID" value="SQD03394.1"/>
    <property type="molecule type" value="Genomic_DNA"/>
</dbReference>
<keyword evidence="2" id="KW-0805">Transcription regulation</keyword>
<dbReference type="SUPFAM" id="SSF53850">
    <property type="entry name" value="Periplasmic binding protein-like II"/>
    <property type="match status" value="1"/>
</dbReference>
<evidence type="ECO:0000256" key="3">
    <source>
        <dbReference type="ARBA" id="ARBA00023163"/>
    </source>
</evidence>
<evidence type="ECO:0000313" key="6">
    <source>
        <dbReference type="Proteomes" id="UP000250991"/>
    </source>
</evidence>
<dbReference type="Proteomes" id="UP000250991">
    <property type="component" value="Unassembled WGS sequence"/>
</dbReference>
<dbReference type="PANTHER" id="PTHR30126:SF6">
    <property type="entry name" value="HTH-TYPE TRANSCRIPTIONAL REGULATOR CYSB-RELATED"/>
    <property type="match status" value="1"/>
</dbReference>
<dbReference type="InterPro" id="IPR005119">
    <property type="entry name" value="LysR_subst-bd"/>
</dbReference>
<protein>
    <submittedName>
        <fullName evidence="5">HTH-type transcriptional regulator CysB</fullName>
    </submittedName>
</protein>
<accession>A0A2X3K8X2</accession>
<proteinExistence type="inferred from homology"/>
<dbReference type="Pfam" id="PF03466">
    <property type="entry name" value="LysR_substrate"/>
    <property type="match status" value="1"/>
</dbReference>
<keyword evidence="3" id="KW-0804">Transcription</keyword>
<evidence type="ECO:0000256" key="2">
    <source>
        <dbReference type="ARBA" id="ARBA00023015"/>
    </source>
</evidence>
<dbReference type="Gene3D" id="3.40.190.10">
    <property type="entry name" value="Periplasmic binding protein-like II"/>
    <property type="match status" value="1"/>
</dbReference>
<gene>
    <name evidence="5" type="primary">cysB_1</name>
    <name evidence="5" type="ORF">NCTC8009_03886</name>
</gene>
<dbReference type="GO" id="GO:0000976">
    <property type="term" value="F:transcription cis-regulatory region binding"/>
    <property type="evidence" value="ECO:0007669"/>
    <property type="project" value="TreeGrafter"/>
</dbReference>
<feature type="domain" description="LysR substrate-binding" evidence="4">
    <location>
        <begin position="3"/>
        <end position="80"/>
    </location>
</feature>
<dbReference type="GO" id="GO:0006355">
    <property type="term" value="P:regulation of DNA-templated transcription"/>
    <property type="evidence" value="ECO:0007669"/>
    <property type="project" value="TreeGrafter"/>
</dbReference>
<dbReference type="GO" id="GO:0019344">
    <property type="term" value="P:cysteine biosynthetic process"/>
    <property type="evidence" value="ECO:0007669"/>
    <property type="project" value="TreeGrafter"/>
</dbReference>
<evidence type="ECO:0000256" key="1">
    <source>
        <dbReference type="ARBA" id="ARBA00009437"/>
    </source>
</evidence>
<sequence length="100" mass="10906">MLPCYHWNRAIVVTPDHPLAGKKAITIEELAQYPLVTYTFGFTGRSELDTAFNRAGLTPRIVFTATDADVIKTYVRLGLGGRGHCQHGGGSGRRSRPCAC</sequence>
<dbReference type="AlphaFoldDB" id="A0A2X3K8X2"/>
<reference evidence="5 6" key="1">
    <citation type="submission" date="2018-06" db="EMBL/GenBank/DDBJ databases">
        <authorList>
            <consortium name="Pathogen Informatics"/>
            <person name="Doyle S."/>
        </authorList>
    </citation>
    <scope>NUCLEOTIDE SEQUENCE [LARGE SCALE GENOMIC DNA]</scope>
    <source>
        <strain evidence="5 6">NCTC8009</strain>
    </source>
</reference>
<organism evidence="5 6">
    <name type="scientific">Escherichia coli</name>
    <dbReference type="NCBI Taxonomy" id="562"/>
    <lineage>
        <taxon>Bacteria</taxon>
        <taxon>Pseudomonadati</taxon>
        <taxon>Pseudomonadota</taxon>
        <taxon>Gammaproteobacteria</taxon>
        <taxon>Enterobacterales</taxon>
        <taxon>Enterobacteriaceae</taxon>
        <taxon>Escherichia</taxon>
    </lineage>
</organism>
<dbReference type="PANTHER" id="PTHR30126">
    <property type="entry name" value="HTH-TYPE TRANSCRIPTIONAL REGULATOR"/>
    <property type="match status" value="1"/>
</dbReference>
<evidence type="ECO:0000313" key="5">
    <source>
        <dbReference type="EMBL" id="SQD03394.1"/>
    </source>
</evidence>
<comment type="similarity">
    <text evidence="1">Belongs to the LysR transcriptional regulatory family.</text>
</comment>
<evidence type="ECO:0000259" key="4">
    <source>
        <dbReference type="Pfam" id="PF03466"/>
    </source>
</evidence>
<dbReference type="STRING" id="585034.ECIAI1_1295"/>